<dbReference type="GO" id="GO:0005783">
    <property type="term" value="C:endoplasmic reticulum"/>
    <property type="evidence" value="ECO:0007669"/>
    <property type="project" value="TreeGrafter"/>
</dbReference>
<feature type="domain" description="Leprecan-like alpha-helical" evidence="5">
    <location>
        <begin position="76"/>
        <end position="189"/>
    </location>
</feature>
<comment type="caution">
    <text evidence="6">The sequence shown here is derived from an EMBL/GenBank/DDBJ whole genome shotgun (WGS) entry which is preliminary data.</text>
</comment>
<feature type="region of interest" description="Disordered" evidence="3">
    <location>
        <begin position="20"/>
        <end position="63"/>
    </location>
</feature>
<keyword evidence="7" id="KW-1185">Reference proteome</keyword>
<dbReference type="PANTHER" id="PTHR13986">
    <property type="entry name" value="PROTEIN LYSINE HYDROXYLATION COMPLEX COMPONENT"/>
    <property type="match status" value="1"/>
</dbReference>
<dbReference type="InterPro" id="IPR056585">
    <property type="entry name" value="Leprecan_dom"/>
</dbReference>
<sequence length="201" mass="22453">MGIKLMTVVLVSLAIFGHRSDSSESSIDDSASPELKSDVNLNADNVKTKDNQDSTSQGTAPEKEVLESLKDAKNCEELYSAGIRSYDNQLWYSCAAKFERAIKGFKLHTQITSDCRLECKRNPQQSKLSNLTFPTGLEVFGAFLMASDCFRRCADESFGSPYVPISGWVADAFKDRAPYEYLQFCYHKVSVELTSKINFIP</sequence>
<evidence type="ECO:0000256" key="3">
    <source>
        <dbReference type="SAM" id="MobiDB-lite"/>
    </source>
</evidence>
<dbReference type="Pfam" id="PF23557">
    <property type="entry name" value="TPR_leprecan"/>
    <property type="match status" value="1"/>
</dbReference>
<evidence type="ECO:0000256" key="4">
    <source>
        <dbReference type="SAM" id="SignalP"/>
    </source>
</evidence>
<dbReference type="EMBL" id="BMAT01013776">
    <property type="protein sequence ID" value="GFS20006.1"/>
    <property type="molecule type" value="Genomic_DNA"/>
</dbReference>
<dbReference type="InterPro" id="IPR052284">
    <property type="entry name" value="Collagen_mod_leprecan"/>
</dbReference>
<reference evidence="6 7" key="1">
    <citation type="journal article" date="2021" name="Elife">
        <title>Chloroplast acquisition without the gene transfer in kleptoplastic sea slugs, Plakobranchus ocellatus.</title>
        <authorList>
            <person name="Maeda T."/>
            <person name="Takahashi S."/>
            <person name="Yoshida T."/>
            <person name="Shimamura S."/>
            <person name="Takaki Y."/>
            <person name="Nagai Y."/>
            <person name="Toyoda A."/>
            <person name="Suzuki Y."/>
            <person name="Arimoto A."/>
            <person name="Ishii H."/>
            <person name="Satoh N."/>
            <person name="Nishiyama T."/>
            <person name="Hasebe M."/>
            <person name="Maruyama T."/>
            <person name="Minagawa J."/>
            <person name="Obokata J."/>
            <person name="Shigenobu S."/>
        </authorList>
    </citation>
    <scope>NUCLEOTIDE SEQUENCE [LARGE SCALE GENOMIC DNA]</scope>
</reference>
<feature type="signal peptide" evidence="4">
    <location>
        <begin position="1"/>
        <end position="22"/>
    </location>
</feature>
<feature type="compositionally biased region" description="Low complexity" evidence="3">
    <location>
        <begin position="23"/>
        <end position="32"/>
    </location>
</feature>
<dbReference type="GO" id="GO:0030199">
    <property type="term" value="P:collagen fibril organization"/>
    <property type="evidence" value="ECO:0007669"/>
    <property type="project" value="TreeGrafter"/>
</dbReference>
<name>A0AAV4JF43_9GAST</name>
<dbReference type="AlphaFoldDB" id="A0AAV4JF43"/>
<dbReference type="Proteomes" id="UP000762676">
    <property type="component" value="Unassembled WGS sequence"/>
</dbReference>
<evidence type="ECO:0000259" key="5">
    <source>
        <dbReference type="Pfam" id="PF23557"/>
    </source>
</evidence>
<dbReference type="PANTHER" id="PTHR13986:SF8">
    <property type="entry name" value="PROLYL 3-HYDROXYLASE 1-LIKE PROTEIN"/>
    <property type="match status" value="1"/>
</dbReference>
<accession>A0AAV4JF43</accession>
<feature type="chain" id="PRO_5043685786" evidence="4">
    <location>
        <begin position="23"/>
        <end position="201"/>
    </location>
</feature>
<evidence type="ECO:0000313" key="6">
    <source>
        <dbReference type="EMBL" id="GFS20006.1"/>
    </source>
</evidence>
<keyword evidence="2" id="KW-0325">Glycoprotein</keyword>
<protein>
    <submittedName>
        <fullName evidence="6">Prolyl 3-hydroxylase 1</fullName>
    </submittedName>
</protein>
<keyword evidence="1 4" id="KW-0732">Signal</keyword>
<proteinExistence type="predicted"/>
<evidence type="ECO:0000313" key="7">
    <source>
        <dbReference type="Proteomes" id="UP000762676"/>
    </source>
</evidence>
<dbReference type="GO" id="GO:0005518">
    <property type="term" value="F:collagen binding"/>
    <property type="evidence" value="ECO:0007669"/>
    <property type="project" value="TreeGrafter"/>
</dbReference>
<evidence type="ECO:0000256" key="1">
    <source>
        <dbReference type="ARBA" id="ARBA00022729"/>
    </source>
</evidence>
<evidence type="ECO:0000256" key="2">
    <source>
        <dbReference type="ARBA" id="ARBA00023180"/>
    </source>
</evidence>
<organism evidence="6 7">
    <name type="scientific">Elysia marginata</name>
    <dbReference type="NCBI Taxonomy" id="1093978"/>
    <lineage>
        <taxon>Eukaryota</taxon>
        <taxon>Metazoa</taxon>
        <taxon>Spiralia</taxon>
        <taxon>Lophotrochozoa</taxon>
        <taxon>Mollusca</taxon>
        <taxon>Gastropoda</taxon>
        <taxon>Heterobranchia</taxon>
        <taxon>Euthyneura</taxon>
        <taxon>Panpulmonata</taxon>
        <taxon>Sacoglossa</taxon>
        <taxon>Placobranchoidea</taxon>
        <taxon>Plakobranchidae</taxon>
        <taxon>Elysia</taxon>
    </lineage>
</organism>
<gene>
    <name evidence="6" type="ORF">ElyMa_006888200</name>
</gene>